<feature type="compositionally biased region" description="Acidic residues" evidence="1">
    <location>
        <begin position="239"/>
        <end position="257"/>
    </location>
</feature>
<feature type="compositionally biased region" description="Basic and acidic residues" evidence="1">
    <location>
        <begin position="368"/>
        <end position="377"/>
    </location>
</feature>
<proteinExistence type="predicted"/>
<sequence>MLVPPDNFGLIEPGVYRCSKLEADHTPFLATLQLNSIVLLDAAKPPRNLKAFLEENEVKLFKLGGLKISNHGNYTKDNERIDKAGGSQSSAGQGEIEVIQLDRGNGNGGSKENNSWMLIEPGLIEGAFEIIFNKNRHNVLVVDSSSTLVGILRRIQKWNFNSIVNEYRIYTGNSSKNNYNAENFLELLEIELVPFEVDQWLRNKREKSSEQPEPKAPSVASSGSHRRSRYSVDDGNVTNEDEDVSADDYEDDMDDDLLSASPQIPANLLKLVEQRKNDDQGSVSASPGTPPEHRIPHLQLDKSFPGSTGSRNNSFSGDNINLAAHRRKSSMDTRHSRPGNLRFRRPSFNDQSKSPGRRSSFESSLRQYRLERERSGGPEELARTKELYGYQYYKPRIVASSSFVEPIKLHLPPEHKLPDWFIRGRDFWENQYRQLNP</sequence>
<dbReference type="Gene3D" id="3.90.190.10">
    <property type="entry name" value="Protein tyrosine phosphatase superfamily"/>
    <property type="match status" value="1"/>
</dbReference>
<gene>
    <name evidence="2" type="ORF">CXQ85_001849</name>
</gene>
<accession>A0A2V1APS0</accession>
<dbReference type="Proteomes" id="UP000244309">
    <property type="component" value="Unassembled WGS sequence"/>
</dbReference>
<evidence type="ECO:0000256" key="1">
    <source>
        <dbReference type="SAM" id="MobiDB-lite"/>
    </source>
</evidence>
<feature type="region of interest" description="Disordered" evidence="1">
    <location>
        <begin position="204"/>
        <end position="259"/>
    </location>
</feature>
<dbReference type="EMBL" id="PKFO01000003">
    <property type="protein sequence ID" value="PVH20070.1"/>
    <property type="molecule type" value="Genomic_DNA"/>
</dbReference>
<dbReference type="RefSeq" id="XP_025341010.1">
    <property type="nucleotide sequence ID" value="XM_025485545.1"/>
</dbReference>
<dbReference type="AlphaFoldDB" id="A0A2V1APS0"/>
<dbReference type="PANTHER" id="PTHR31126">
    <property type="entry name" value="TYROSINE-PROTEIN PHOSPHATASE"/>
    <property type="match status" value="1"/>
</dbReference>
<dbReference type="InterPro" id="IPR004861">
    <property type="entry name" value="Siw14-like"/>
</dbReference>
<reference evidence="2 3" key="1">
    <citation type="submission" date="2017-12" db="EMBL/GenBank/DDBJ databases">
        <title>Genome Sequence of a Multidrug-Resistant Candida haemulonii Isolate from a Patient with Chronic Leg Ulcers in Israel.</title>
        <authorList>
            <person name="Chow N.A."/>
            <person name="Gade L."/>
            <person name="Batra D."/>
            <person name="Rowe L.A."/>
            <person name="Ben-Ami R."/>
            <person name="Loparev V.N."/>
            <person name="Litvintseva A.P."/>
        </authorList>
    </citation>
    <scope>NUCLEOTIDE SEQUENCE [LARGE SCALE GENOMIC DNA]</scope>
    <source>
        <strain evidence="2 3">B11899</strain>
    </source>
</reference>
<evidence type="ECO:0000313" key="3">
    <source>
        <dbReference type="Proteomes" id="UP000244309"/>
    </source>
</evidence>
<dbReference type="PANTHER" id="PTHR31126:SF70">
    <property type="entry name" value="PROTEIN OCA4"/>
    <property type="match status" value="1"/>
</dbReference>
<dbReference type="GO" id="GO:0016791">
    <property type="term" value="F:phosphatase activity"/>
    <property type="evidence" value="ECO:0007669"/>
    <property type="project" value="TreeGrafter"/>
</dbReference>
<dbReference type="GeneID" id="37007180"/>
<feature type="compositionally biased region" description="Polar residues" evidence="1">
    <location>
        <begin position="305"/>
        <end position="319"/>
    </location>
</feature>
<dbReference type="InterPro" id="IPR029021">
    <property type="entry name" value="Prot-tyrosine_phosphatase-like"/>
</dbReference>
<organism evidence="2 3">
    <name type="scientific">Candidozyma haemuli</name>
    <dbReference type="NCBI Taxonomy" id="45357"/>
    <lineage>
        <taxon>Eukaryota</taxon>
        <taxon>Fungi</taxon>
        <taxon>Dikarya</taxon>
        <taxon>Ascomycota</taxon>
        <taxon>Saccharomycotina</taxon>
        <taxon>Pichiomycetes</taxon>
        <taxon>Metschnikowiaceae</taxon>
        <taxon>Candidozyma</taxon>
    </lineage>
</organism>
<evidence type="ECO:0008006" key="4">
    <source>
        <dbReference type="Google" id="ProtNLM"/>
    </source>
</evidence>
<feature type="region of interest" description="Disordered" evidence="1">
    <location>
        <begin position="275"/>
        <end position="377"/>
    </location>
</feature>
<dbReference type="SUPFAM" id="SSF52799">
    <property type="entry name" value="(Phosphotyrosine protein) phosphatases II"/>
    <property type="match status" value="1"/>
</dbReference>
<dbReference type="VEuPathDB" id="FungiDB:CXQ85_001849"/>
<name>A0A2V1APS0_9ASCO</name>
<protein>
    <recommendedName>
        <fullName evidence="4">Protein OCA4</fullName>
    </recommendedName>
</protein>
<dbReference type="STRING" id="45357.A0A2V1APS0"/>
<evidence type="ECO:0000313" key="2">
    <source>
        <dbReference type="EMBL" id="PVH20070.1"/>
    </source>
</evidence>
<dbReference type="OrthoDB" id="6375174at2759"/>
<dbReference type="Pfam" id="PF03162">
    <property type="entry name" value="Y_phosphatase2"/>
    <property type="match status" value="1"/>
</dbReference>
<feature type="compositionally biased region" description="Basic and acidic residues" evidence="1">
    <location>
        <begin position="204"/>
        <end position="213"/>
    </location>
</feature>
<comment type="caution">
    <text evidence="2">The sequence shown here is derived from an EMBL/GenBank/DDBJ whole genome shotgun (WGS) entry which is preliminary data.</text>
</comment>
<keyword evidence="3" id="KW-1185">Reference proteome</keyword>